<evidence type="ECO:0000256" key="4">
    <source>
        <dbReference type="PIRSR" id="PIRSR500134-3"/>
    </source>
</evidence>
<dbReference type="Pfam" id="PF03720">
    <property type="entry name" value="UDPG_MGDP_dh_C"/>
    <property type="match status" value="1"/>
</dbReference>
<evidence type="ECO:0000259" key="5">
    <source>
        <dbReference type="SMART" id="SM00984"/>
    </source>
</evidence>
<evidence type="ECO:0000313" key="6">
    <source>
        <dbReference type="EMBL" id="EMY12659.1"/>
    </source>
</evidence>
<dbReference type="GO" id="GO:0000271">
    <property type="term" value="P:polysaccharide biosynthetic process"/>
    <property type="evidence" value="ECO:0007669"/>
    <property type="project" value="InterPro"/>
</dbReference>
<feature type="binding site" evidence="3">
    <location>
        <position position="63"/>
    </location>
    <ligand>
        <name>substrate</name>
    </ligand>
</feature>
<protein>
    <recommendedName>
        <fullName evidence="1">UDP-glucose 6-dehydrogenase</fullName>
    </recommendedName>
</protein>
<dbReference type="EMBL" id="AHMI02000284">
    <property type="protein sequence ID" value="EMY12659.1"/>
    <property type="molecule type" value="Genomic_DNA"/>
</dbReference>
<evidence type="ECO:0000313" key="7">
    <source>
        <dbReference type="Proteomes" id="UP000012249"/>
    </source>
</evidence>
<feature type="active site" description="Nucleophile" evidence="2">
    <location>
        <position position="66"/>
    </location>
</feature>
<feature type="binding site" evidence="3">
    <location>
        <begin position="55"/>
        <end position="59"/>
    </location>
    <ligand>
        <name>substrate</name>
    </ligand>
</feature>
<dbReference type="InterPro" id="IPR036220">
    <property type="entry name" value="UDP-Glc/GDP-Man_DH_C_sf"/>
</dbReference>
<proteinExistence type="predicted"/>
<feature type="domain" description="UDP-glucose/GDP-mannose dehydrogenase C-terminal" evidence="5">
    <location>
        <begin position="121"/>
        <end position="223"/>
    </location>
</feature>
<feature type="binding site" evidence="3">
    <location>
        <position position="10"/>
    </location>
    <ligand>
        <name>substrate</name>
    </ligand>
</feature>
<dbReference type="InterPro" id="IPR028357">
    <property type="entry name" value="UDPglc_DH_bac"/>
</dbReference>
<evidence type="ECO:0000256" key="2">
    <source>
        <dbReference type="PIRSR" id="PIRSR500134-1"/>
    </source>
</evidence>
<dbReference type="PIRSF" id="PIRSF000124">
    <property type="entry name" value="UDPglc_GDPman_dh"/>
    <property type="match status" value="1"/>
</dbReference>
<keyword evidence="4" id="KW-0520">NAD</keyword>
<evidence type="ECO:0000256" key="3">
    <source>
        <dbReference type="PIRSR" id="PIRSR500134-2"/>
    </source>
</evidence>
<dbReference type="InterPro" id="IPR008927">
    <property type="entry name" value="6-PGluconate_DH-like_C_sf"/>
</dbReference>
<dbReference type="Gene3D" id="1.20.5.100">
    <property type="entry name" value="Cytochrome c1, transmembrane anchor, C-terminal"/>
    <property type="match status" value="1"/>
</dbReference>
<sequence length="241" mass="27131">MGVVSAELTKYACNAFLATKISFANEIANLCEAVGGNYEDVRKGMGTDSRIGRQFLYAGIGYGGSCFPKDVRALIKTSEDEGSPLQIIRKVEEVNETQKLRLYEKIVKFYGESNLSGMIFAVWGLSFKPGTDDMREAPSIPLLLKLYDKNVKLRVYDPVSKETSKVYFEGKVEYAVDAYSALNGADALLLLTEWREFREPDFSKVKNLLKNQVIFDGRNQYSPELMKMKGFQYFSIGKPNV</sequence>
<dbReference type="PANTHER" id="PTHR43750:SF3">
    <property type="entry name" value="UDP-GLUCOSE 6-DEHYDROGENASE TUAD"/>
    <property type="match status" value="1"/>
</dbReference>
<dbReference type="NCBIfam" id="TIGR03026">
    <property type="entry name" value="NDP-sugDHase"/>
    <property type="match status" value="1"/>
</dbReference>
<dbReference type="SMART" id="SM00984">
    <property type="entry name" value="UDPG_MGDP_dh_C"/>
    <property type="match status" value="1"/>
</dbReference>
<reference evidence="6 7" key="1">
    <citation type="submission" date="2013-02" db="EMBL/GenBank/DDBJ databases">
        <authorList>
            <person name="Harkins D.M."/>
            <person name="Durkin A.S."/>
            <person name="Brinkac L.M."/>
            <person name="Haft D.H."/>
            <person name="Selengut J.D."/>
            <person name="Sanka R."/>
            <person name="DePew J."/>
            <person name="Purushe J."/>
            <person name="Haake D.A."/>
            <person name="Matsunaga J."/>
            <person name="Vinetz J.M."/>
            <person name="Sutton G.G."/>
            <person name="Nierman W.C."/>
            <person name="Fouts D.E."/>
        </authorList>
    </citation>
    <scope>NUCLEOTIDE SEQUENCE [LARGE SCALE GENOMIC DNA]</scope>
    <source>
        <strain evidence="6 7">Ecochallenge</strain>
    </source>
</reference>
<dbReference type="AlphaFoldDB" id="N1U414"/>
<feature type="binding site" evidence="4">
    <location>
        <position position="135"/>
    </location>
    <ligand>
        <name>NAD(+)</name>
        <dbReference type="ChEBI" id="CHEBI:57540"/>
    </ligand>
</feature>
<dbReference type="GO" id="GO:0003979">
    <property type="term" value="F:UDP-glucose 6-dehydrogenase activity"/>
    <property type="evidence" value="ECO:0007669"/>
    <property type="project" value="InterPro"/>
</dbReference>
<dbReference type="Pfam" id="PF00984">
    <property type="entry name" value="UDPG_MGDP_dh"/>
    <property type="match status" value="1"/>
</dbReference>
<dbReference type="Proteomes" id="UP000012249">
    <property type="component" value="Unassembled WGS sequence"/>
</dbReference>
<dbReference type="PIRSF" id="PIRSF500134">
    <property type="entry name" value="UDPglc_DH_bac"/>
    <property type="match status" value="1"/>
</dbReference>
<dbReference type="SUPFAM" id="SSF52413">
    <property type="entry name" value="UDP-glucose/GDP-mannose dehydrogenase C-terminal domain"/>
    <property type="match status" value="1"/>
</dbReference>
<name>N1U414_9LEPT</name>
<comment type="caution">
    <text evidence="6">The sequence shown here is derived from an EMBL/GenBank/DDBJ whole genome shotgun (WGS) entry which is preliminary data.</text>
</comment>
<evidence type="ECO:0000256" key="1">
    <source>
        <dbReference type="ARBA" id="ARBA00015132"/>
    </source>
</evidence>
<gene>
    <name evidence="6" type="ORF">LEP1GSC043_3822</name>
</gene>
<dbReference type="InterPro" id="IPR017476">
    <property type="entry name" value="UDP-Glc/GDP-Man"/>
</dbReference>
<feature type="binding site" evidence="3">
    <location>
        <position position="128"/>
    </location>
    <ligand>
        <name>substrate</name>
    </ligand>
</feature>
<dbReference type="Gene3D" id="3.40.50.720">
    <property type="entry name" value="NAD(P)-binding Rossmann-like Domain"/>
    <property type="match status" value="1"/>
</dbReference>
<dbReference type="PANTHER" id="PTHR43750">
    <property type="entry name" value="UDP-GLUCOSE 6-DEHYDROGENASE TUAD"/>
    <property type="match status" value="1"/>
</dbReference>
<dbReference type="InterPro" id="IPR014027">
    <property type="entry name" value="UDP-Glc/GDP-Man_DH_C"/>
</dbReference>
<dbReference type="SUPFAM" id="SSF48179">
    <property type="entry name" value="6-phosphogluconate dehydrogenase C-terminal domain-like"/>
    <property type="match status" value="1"/>
</dbReference>
<accession>N1U414</accession>
<dbReference type="GO" id="GO:0051287">
    <property type="term" value="F:NAD binding"/>
    <property type="evidence" value="ECO:0007669"/>
    <property type="project" value="InterPro"/>
</dbReference>
<organism evidence="6 7">
    <name type="scientific">Leptospira weilii str. Ecochallenge</name>
    <dbReference type="NCBI Taxonomy" id="1049986"/>
    <lineage>
        <taxon>Bacteria</taxon>
        <taxon>Pseudomonadati</taxon>
        <taxon>Spirochaetota</taxon>
        <taxon>Spirochaetia</taxon>
        <taxon>Leptospirales</taxon>
        <taxon>Leptospiraceae</taxon>
        <taxon>Leptospira</taxon>
    </lineage>
</organism>
<feature type="binding site" evidence="4">
    <location>
        <position position="69"/>
    </location>
    <ligand>
        <name>NAD(+)</name>
        <dbReference type="ChEBI" id="CHEBI:57540"/>
    </ligand>
</feature>
<dbReference type="InterPro" id="IPR014026">
    <property type="entry name" value="UDP-Glc/GDP-Man_DH_dimer"/>
</dbReference>